<proteinExistence type="predicted"/>
<dbReference type="AlphaFoldDB" id="A0ABD0NYU2"/>
<protein>
    <submittedName>
        <fullName evidence="1">Uncharacterized protein</fullName>
    </submittedName>
</protein>
<comment type="caution">
    <text evidence="1">The sequence shown here is derived from an EMBL/GenBank/DDBJ whole genome shotgun (WGS) entry which is preliminary data.</text>
</comment>
<name>A0ABD0NYU2_CIRMR</name>
<dbReference type="Proteomes" id="UP001529510">
    <property type="component" value="Unassembled WGS sequence"/>
</dbReference>
<accession>A0ABD0NYU2</accession>
<sequence>VRNLIDGPFISTGAHPFTAPLLRLNAAPGRPFSPPFLASFALFPSLLAFGGSI</sequence>
<keyword evidence="2" id="KW-1185">Reference proteome</keyword>
<dbReference type="EMBL" id="JAMKFB020000019">
    <property type="protein sequence ID" value="KAL0167039.1"/>
    <property type="molecule type" value="Genomic_DNA"/>
</dbReference>
<organism evidence="1 2">
    <name type="scientific">Cirrhinus mrigala</name>
    <name type="common">Mrigala</name>
    <dbReference type="NCBI Taxonomy" id="683832"/>
    <lineage>
        <taxon>Eukaryota</taxon>
        <taxon>Metazoa</taxon>
        <taxon>Chordata</taxon>
        <taxon>Craniata</taxon>
        <taxon>Vertebrata</taxon>
        <taxon>Euteleostomi</taxon>
        <taxon>Actinopterygii</taxon>
        <taxon>Neopterygii</taxon>
        <taxon>Teleostei</taxon>
        <taxon>Ostariophysi</taxon>
        <taxon>Cypriniformes</taxon>
        <taxon>Cyprinidae</taxon>
        <taxon>Labeoninae</taxon>
        <taxon>Labeonini</taxon>
        <taxon>Cirrhinus</taxon>
    </lineage>
</organism>
<evidence type="ECO:0000313" key="2">
    <source>
        <dbReference type="Proteomes" id="UP001529510"/>
    </source>
</evidence>
<reference evidence="1 2" key="1">
    <citation type="submission" date="2024-05" db="EMBL/GenBank/DDBJ databases">
        <title>Genome sequencing and assembly of Indian major carp, Cirrhinus mrigala (Hamilton, 1822).</title>
        <authorList>
            <person name="Mohindra V."/>
            <person name="Chowdhury L.M."/>
            <person name="Lal K."/>
            <person name="Jena J.K."/>
        </authorList>
    </citation>
    <scope>NUCLEOTIDE SEQUENCE [LARGE SCALE GENOMIC DNA]</scope>
    <source>
        <strain evidence="1">CM1030</strain>
        <tissue evidence="1">Blood</tissue>
    </source>
</reference>
<feature type="non-terminal residue" evidence="1">
    <location>
        <position position="1"/>
    </location>
</feature>
<gene>
    <name evidence="1" type="ORF">M9458_038883</name>
</gene>
<evidence type="ECO:0000313" key="1">
    <source>
        <dbReference type="EMBL" id="KAL0167039.1"/>
    </source>
</evidence>
<feature type="non-terminal residue" evidence="1">
    <location>
        <position position="53"/>
    </location>
</feature>